<feature type="transmembrane region" description="Helical" evidence="10">
    <location>
        <begin position="1051"/>
        <end position="1079"/>
    </location>
</feature>
<feature type="transmembrane region" description="Helical" evidence="10">
    <location>
        <begin position="334"/>
        <end position="353"/>
    </location>
</feature>
<dbReference type="GO" id="GO:0140359">
    <property type="term" value="F:ABC-type transporter activity"/>
    <property type="evidence" value="ECO:0007669"/>
    <property type="project" value="InterPro"/>
</dbReference>
<feature type="transmembrane region" description="Helical" evidence="10">
    <location>
        <begin position="271"/>
        <end position="293"/>
    </location>
</feature>
<keyword evidence="4 10" id="KW-0812">Transmembrane</keyword>
<dbReference type="SUPFAM" id="SSF52540">
    <property type="entry name" value="P-loop containing nucleoside triphosphate hydrolases"/>
    <property type="match status" value="2"/>
</dbReference>
<comment type="similarity">
    <text evidence="2">Belongs to the ABC transporter superfamily. ABCA family.</text>
</comment>
<dbReference type="GO" id="GO:0005319">
    <property type="term" value="F:lipid transporter activity"/>
    <property type="evidence" value="ECO:0007669"/>
    <property type="project" value="TreeGrafter"/>
</dbReference>
<dbReference type="PROSITE" id="PS50893">
    <property type="entry name" value="ABC_TRANSPORTER_2"/>
    <property type="match status" value="2"/>
</dbReference>
<feature type="transmembrane region" description="Helical" evidence="10">
    <location>
        <begin position="400"/>
        <end position="424"/>
    </location>
</feature>
<dbReference type="HOGENOM" id="CLU_001640_1_0_1"/>
<dbReference type="GO" id="GO:0005524">
    <property type="term" value="F:ATP binding"/>
    <property type="evidence" value="ECO:0007669"/>
    <property type="project" value="UniProtKB-KW"/>
</dbReference>
<feature type="transmembrane region" description="Helical" evidence="10">
    <location>
        <begin position="228"/>
        <end position="245"/>
    </location>
</feature>
<dbReference type="OrthoDB" id="8061355at2759"/>
<dbReference type="Gene3D" id="3.40.50.300">
    <property type="entry name" value="P-loop containing nucleotide triphosphate hydrolases"/>
    <property type="match status" value="2"/>
</dbReference>
<evidence type="ECO:0000256" key="7">
    <source>
        <dbReference type="ARBA" id="ARBA00022840"/>
    </source>
</evidence>
<reference evidence="13" key="1">
    <citation type="journal article" date="2014" name="Proc. Natl. Acad. Sci. U.S.A.">
        <title>Extensive sampling of basidiomycete genomes demonstrates inadequacy of the white-rot/brown-rot paradigm for wood decay fungi.</title>
        <authorList>
            <person name="Riley R."/>
            <person name="Salamov A.A."/>
            <person name="Brown D.W."/>
            <person name="Nagy L.G."/>
            <person name="Floudas D."/>
            <person name="Held B.W."/>
            <person name="Levasseur A."/>
            <person name="Lombard V."/>
            <person name="Morin E."/>
            <person name="Otillar R."/>
            <person name="Lindquist E.A."/>
            <person name="Sun H."/>
            <person name="LaButti K.M."/>
            <person name="Schmutz J."/>
            <person name="Jabbour D."/>
            <person name="Luo H."/>
            <person name="Baker S.E."/>
            <person name="Pisabarro A.G."/>
            <person name="Walton J.D."/>
            <person name="Blanchette R.A."/>
            <person name="Henrissat B."/>
            <person name="Martin F."/>
            <person name="Cullen D."/>
            <person name="Hibbett D.S."/>
            <person name="Grigoriev I.V."/>
        </authorList>
    </citation>
    <scope>NUCLEOTIDE SEQUENCE [LARGE SCALE GENOMIC DNA]</scope>
    <source>
        <strain evidence="13">CBS 339.88</strain>
    </source>
</reference>
<feature type="transmembrane region" description="Helical" evidence="10">
    <location>
        <begin position="1085"/>
        <end position="1108"/>
    </location>
</feature>
<keyword evidence="8 10" id="KW-1133">Transmembrane helix</keyword>
<feature type="transmembrane region" description="Helical" evidence="10">
    <location>
        <begin position="1154"/>
        <end position="1183"/>
    </location>
</feature>
<evidence type="ECO:0000313" key="12">
    <source>
        <dbReference type="EMBL" id="KDR85825.1"/>
    </source>
</evidence>
<evidence type="ECO:0000256" key="2">
    <source>
        <dbReference type="ARBA" id="ARBA00008869"/>
    </source>
</evidence>
<dbReference type="STRING" id="685588.A0A067TRH0"/>
<comment type="subcellular location">
    <subcellularLocation>
        <location evidence="1">Membrane</location>
        <topology evidence="1">Multi-pass membrane protein</topology>
    </subcellularLocation>
</comment>
<dbReference type="Proteomes" id="UP000027222">
    <property type="component" value="Unassembled WGS sequence"/>
</dbReference>
<dbReference type="SMART" id="SM00382">
    <property type="entry name" value="AAA"/>
    <property type="match status" value="2"/>
</dbReference>
<evidence type="ECO:0000259" key="11">
    <source>
        <dbReference type="PROSITE" id="PS50893"/>
    </source>
</evidence>
<feature type="transmembrane region" description="Helical" evidence="10">
    <location>
        <begin position="360"/>
        <end position="380"/>
    </location>
</feature>
<evidence type="ECO:0000256" key="6">
    <source>
        <dbReference type="ARBA" id="ARBA00022741"/>
    </source>
</evidence>
<keyword evidence="9 10" id="KW-0472">Membrane</keyword>
<evidence type="ECO:0000256" key="1">
    <source>
        <dbReference type="ARBA" id="ARBA00004141"/>
    </source>
</evidence>
<dbReference type="InterPro" id="IPR003439">
    <property type="entry name" value="ABC_transporter-like_ATP-bd"/>
</dbReference>
<dbReference type="Pfam" id="PF00005">
    <property type="entry name" value="ABC_tran"/>
    <property type="match status" value="2"/>
</dbReference>
<evidence type="ECO:0000256" key="8">
    <source>
        <dbReference type="ARBA" id="ARBA00022989"/>
    </source>
</evidence>
<dbReference type="PANTHER" id="PTHR19229:SF36">
    <property type="entry name" value="ATP-BINDING CASSETTE SUB-FAMILY A MEMBER 2"/>
    <property type="match status" value="1"/>
</dbReference>
<keyword evidence="6" id="KW-0547">Nucleotide-binding</keyword>
<sequence length="1594" mass="174630">MANLFWIQFRSLTWKNWVVMSKHPFSSILRCLILPVAYGVFLSFAQAFLHRLNNFGLGDPTPIADFQKQFDGKTSLLWVDMTQRAANPPPALIIAELTSGFTTEQLSAVKRVEDPKDIIAECRQNFNGFSQCFAGISFTDPLSHNGTSNALNYTIFADGGLTFIDVQRHTSDFEQRILPLQWAIDRAIIELRTHIRQQTPLEWPYAILTNDEQLQNIRLSYVRGIREIIVLALYVTFAAISYQIPGSVANERALLITGHMKAMGLLDSARILSWHFGISITYFPAWVIVALIWHFRIFVETDPILIVVVHVLLGLVLASWSLFIAAPFGDSPQLAAVITMFLGVIIAVLGLVLETSQTWIMVMFSICFPPSFYIFAIKSICGYENHQLPTNALSGDPDRNITLLPLIIAAIINVFLWPCLAVLYERYLYETATPQSSRESNKPQHGFIPANVAISIRNLTKIYSNSLFGSKGDVTAVSNLNLDIPKTGIFVMLGSNGAGKSTSLSVLAGLSSITSGTVTFEGGFSRPPRGSMGIVPQKNVLFSELTCLQTLEVWKAVKWSKHSDAKEDLEQLLIDCDLEQKIHANAETLSGGQKRKLQLAIGLLGGSKIVLVDECTSGVDPLSRRALWKILTAFRDDRSIVFTTHFLDEADLLADHIAILAAPGKVVASGTPVALKRDLGEGYSMQITFDFSTDSEKSTEYGLLLDIRKLAPQTYMTRPSASQACYHLKSRDSVVIGQVLDLLDAEVNANRIASYDILGTTIEDVFLDVMNENEVGKKTSLDSLNHSSVEDLHDITCDTPLLERSRGMGLPDGRSVSPFRQAFTIFHKRMLIARRGWLTPVLAVLLAVCGACIPLTFIKGKEQSCSGTQFPTSIPLFLPSSPPLLKPTAGIPTIVIASPPGILSSLGTIPPQLRVVNVANNLTFYRDVSSAHNFITAGGVSLNETTGASLVAWEASPPGIHGLSMLNLATNLLYNMALNNSGNADVTPSIIYSNYASFPRAASATLVYLKWLFFFGTVMALYPAFYALYVSKERRSSVQAMQLSNGLTNPIGMWLGHLLFDMIPSILLSTIIIIIFSAVTDQFHGLGLLWCVFVLYGISGTLFAYCLSLMAASPLGAFAIVAVYQFVTFVLYLSSYLMVFTFGKITESSRLTTIIHFTISIVSPIASVTRATLVSTNLFSLLCDNTDAVNTASLVTLKKFGGPILYLIIYAFVLIGILVYVDSGSRVRPSVPKKKYLLGTGTDSRLGADVIEAAEAVARSNDLLRVLNVSKSFHGKKVTDDVSIGVPRDSIFALLGPNGAGKTTTFNIIRGDIYPDCGDVVINGASIVSDPRGARASLGVCPQFTAIDSHLTVREHLIIYGRLKGLRRGPELSGSIDAILKGTSLSMYADRLASKLSGGNQRKLALAIALMGNPSVILIDEFSTGVDPKMKRDMWNTLRQVSIGKAIVMTTHSMEEASALANKVGILAKRMLAVGTIEELSTRHAMYEVHFSCRSRQDIVRARSLMSLIPGSRKADDVATRFEVPIDGSFSLAQLFKTLSREGDFMEYTVERASLESVFLNVVRGGENKKVGWLQHEAHRTNPNTLTPVRRYDQ</sequence>
<gene>
    <name evidence="12" type="ORF">GALMADRAFT_274642</name>
</gene>
<feature type="domain" description="ABC transporter" evidence="11">
    <location>
        <begin position="454"/>
        <end position="688"/>
    </location>
</feature>
<feature type="transmembrane region" description="Helical" evidence="10">
    <location>
        <begin position="1008"/>
        <end position="1030"/>
    </location>
</feature>
<name>A0A067TRH0_GALM3</name>
<evidence type="ECO:0000256" key="4">
    <source>
        <dbReference type="ARBA" id="ARBA00022692"/>
    </source>
</evidence>
<dbReference type="GO" id="GO:0016887">
    <property type="term" value="F:ATP hydrolysis activity"/>
    <property type="evidence" value="ECO:0007669"/>
    <property type="project" value="InterPro"/>
</dbReference>
<evidence type="ECO:0000256" key="10">
    <source>
        <dbReference type="SAM" id="Phobius"/>
    </source>
</evidence>
<keyword evidence="13" id="KW-1185">Reference proteome</keyword>
<feature type="domain" description="ABC transporter" evidence="11">
    <location>
        <begin position="1264"/>
        <end position="1493"/>
    </location>
</feature>
<evidence type="ECO:0000256" key="3">
    <source>
        <dbReference type="ARBA" id="ARBA00022448"/>
    </source>
</evidence>
<feature type="transmembrane region" description="Helical" evidence="10">
    <location>
        <begin position="837"/>
        <end position="858"/>
    </location>
</feature>
<keyword evidence="3" id="KW-0813">Transport</keyword>
<accession>A0A067TRH0</accession>
<feature type="transmembrane region" description="Helical" evidence="10">
    <location>
        <begin position="1204"/>
        <end position="1221"/>
    </location>
</feature>
<dbReference type="InterPro" id="IPR003593">
    <property type="entry name" value="AAA+_ATPase"/>
</dbReference>
<evidence type="ECO:0000256" key="5">
    <source>
        <dbReference type="ARBA" id="ARBA00022737"/>
    </source>
</evidence>
<evidence type="ECO:0000313" key="13">
    <source>
        <dbReference type="Proteomes" id="UP000027222"/>
    </source>
</evidence>
<feature type="transmembrane region" description="Helical" evidence="10">
    <location>
        <begin position="305"/>
        <end position="328"/>
    </location>
</feature>
<proteinExistence type="inferred from homology"/>
<keyword evidence="5" id="KW-0677">Repeat</keyword>
<protein>
    <recommendedName>
        <fullName evidence="11">ABC transporter domain-containing protein</fullName>
    </recommendedName>
</protein>
<organism evidence="12 13">
    <name type="scientific">Galerina marginata (strain CBS 339.88)</name>
    <dbReference type="NCBI Taxonomy" id="685588"/>
    <lineage>
        <taxon>Eukaryota</taxon>
        <taxon>Fungi</taxon>
        <taxon>Dikarya</taxon>
        <taxon>Basidiomycota</taxon>
        <taxon>Agaricomycotina</taxon>
        <taxon>Agaricomycetes</taxon>
        <taxon>Agaricomycetidae</taxon>
        <taxon>Agaricales</taxon>
        <taxon>Agaricineae</taxon>
        <taxon>Strophariaceae</taxon>
        <taxon>Galerina</taxon>
    </lineage>
</organism>
<dbReference type="InterPro" id="IPR027417">
    <property type="entry name" value="P-loop_NTPase"/>
</dbReference>
<feature type="transmembrane region" description="Helical" evidence="10">
    <location>
        <begin position="27"/>
        <end position="49"/>
    </location>
</feature>
<feature type="transmembrane region" description="Helical" evidence="10">
    <location>
        <begin position="1115"/>
        <end position="1134"/>
    </location>
</feature>
<keyword evidence="7" id="KW-0067">ATP-binding</keyword>
<dbReference type="InterPro" id="IPR017871">
    <property type="entry name" value="ABC_transporter-like_CS"/>
</dbReference>
<dbReference type="PROSITE" id="PS00211">
    <property type="entry name" value="ABC_TRANSPORTER_1"/>
    <property type="match status" value="2"/>
</dbReference>
<evidence type="ECO:0000256" key="9">
    <source>
        <dbReference type="ARBA" id="ARBA00023136"/>
    </source>
</evidence>
<dbReference type="GO" id="GO:0016020">
    <property type="term" value="C:membrane"/>
    <property type="evidence" value="ECO:0007669"/>
    <property type="project" value="UniProtKB-SubCell"/>
</dbReference>
<dbReference type="EMBL" id="KL142367">
    <property type="protein sequence ID" value="KDR85825.1"/>
    <property type="molecule type" value="Genomic_DNA"/>
</dbReference>
<dbReference type="PANTHER" id="PTHR19229">
    <property type="entry name" value="ATP-BINDING CASSETTE TRANSPORTER SUBFAMILY A ABCA"/>
    <property type="match status" value="1"/>
</dbReference>
<dbReference type="CDD" id="cd03263">
    <property type="entry name" value="ABC_subfamily_A"/>
    <property type="match status" value="2"/>
</dbReference>
<dbReference type="InterPro" id="IPR026082">
    <property type="entry name" value="ABCA"/>
</dbReference>
<dbReference type="InterPro" id="IPR013525">
    <property type="entry name" value="ABC2_TM"/>
</dbReference>
<dbReference type="Pfam" id="PF12698">
    <property type="entry name" value="ABC2_membrane_3"/>
    <property type="match status" value="1"/>
</dbReference>